<dbReference type="EMBL" id="JAUOQO010000947">
    <property type="protein sequence ID" value="MDO6575602.1"/>
    <property type="molecule type" value="Genomic_DNA"/>
</dbReference>
<evidence type="ECO:0000313" key="2">
    <source>
        <dbReference type="Proteomes" id="UP001170310"/>
    </source>
</evidence>
<accession>A0AAW7YV75</accession>
<reference evidence="1" key="1">
    <citation type="submission" date="2023-07" db="EMBL/GenBank/DDBJ databases">
        <title>Genome content predicts the carbon catabolic preferences of heterotrophic bacteria.</title>
        <authorList>
            <person name="Gralka M."/>
        </authorList>
    </citation>
    <scope>NUCLEOTIDE SEQUENCE</scope>
    <source>
        <strain evidence="1">E2R20</strain>
    </source>
</reference>
<dbReference type="Proteomes" id="UP001170310">
    <property type="component" value="Unassembled WGS sequence"/>
</dbReference>
<feature type="non-terminal residue" evidence="1">
    <location>
        <position position="78"/>
    </location>
</feature>
<keyword evidence="2" id="KW-1185">Reference proteome</keyword>
<protein>
    <submittedName>
        <fullName evidence="1">Uncharacterized protein</fullName>
    </submittedName>
</protein>
<sequence>RVKEQQRRIGAAEFRNTQFGYRLGEGVEQFVSTPELASPDSIGLDPLPPGQVWAISESNGDVGPGLYRIEAADTPGSG</sequence>
<evidence type="ECO:0000313" key="1">
    <source>
        <dbReference type="EMBL" id="MDO6575602.1"/>
    </source>
</evidence>
<feature type="non-terminal residue" evidence="1">
    <location>
        <position position="1"/>
    </location>
</feature>
<name>A0AAW7YV75_9STAP</name>
<organism evidence="1 2">
    <name type="scientific">Staphylococcus pasteuri_A</name>
    <dbReference type="NCBI Taxonomy" id="3062664"/>
    <lineage>
        <taxon>Bacteria</taxon>
        <taxon>Bacillati</taxon>
        <taxon>Bacillota</taxon>
        <taxon>Bacilli</taxon>
        <taxon>Bacillales</taxon>
        <taxon>Staphylococcaceae</taxon>
        <taxon>Staphylococcus</taxon>
    </lineage>
</organism>
<gene>
    <name evidence="1" type="ORF">Q4528_15940</name>
</gene>
<comment type="caution">
    <text evidence="1">The sequence shown here is derived from an EMBL/GenBank/DDBJ whole genome shotgun (WGS) entry which is preliminary data.</text>
</comment>
<dbReference type="AlphaFoldDB" id="A0AAW7YV75"/>
<proteinExistence type="predicted"/>